<name>A0A2S9J4N0_9SPHI</name>
<dbReference type="InterPro" id="IPR010106">
    <property type="entry name" value="RpnA"/>
</dbReference>
<proteinExistence type="predicted"/>
<dbReference type="Proteomes" id="UP000239711">
    <property type="component" value="Unassembled WGS sequence"/>
</dbReference>
<gene>
    <name evidence="1" type="ORF">C5745_07340</name>
</gene>
<dbReference type="PANTHER" id="PTHR41317">
    <property type="entry name" value="PD-(D_E)XK NUCLEASE FAMILY TRANSPOSASE"/>
    <property type="match status" value="1"/>
</dbReference>
<dbReference type="NCBIfam" id="TIGR01784">
    <property type="entry name" value="T_den_put_tspse"/>
    <property type="match status" value="1"/>
</dbReference>
<sequence length="311" mass="36647">MKKHKNFLGKYVDMCTDFGMKLYFGPDGGKPNLINFLNGLFEGEKVIRDLEYRPTERNGVQESNRKVIFDLYCTSDDDSHFIIEMQQLSQDFIRDRMVYYSSRLIHTLVPRGHKGNTYELPEVYFIGILDFALDSAASDQYYYDVVLYDRERKAQFYDKLGYKLLSLPNFRKEESEIKTFMDMWLYVFKHMSQLREIPKFLDKRVFGLIFDIGEISNLKVEDMKAYEWSLKDKRDAESIRLTAVRQGLQEGLEKGLEKGIQKGLHKGRLEERAKAEAEKREMAREMKKDGLPIEQIAKFTKLSVKEIEKLK</sequence>
<keyword evidence="2" id="KW-1185">Reference proteome</keyword>
<organism evidence="1 2">
    <name type="scientific">Sphingobacterium haloxyli</name>
    <dbReference type="NCBI Taxonomy" id="2100533"/>
    <lineage>
        <taxon>Bacteria</taxon>
        <taxon>Pseudomonadati</taxon>
        <taxon>Bacteroidota</taxon>
        <taxon>Sphingobacteriia</taxon>
        <taxon>Sphingobacteriales</taxon>
        <taxon>Sphingobacteriaceae</taxon>
        <taxon>Sphingobacterium</taxon>
    </lineage>
</organism>
<protein>
    <recommendedName>
        <fullName evidence="3">Rpn family recombination-promoting nuclease/putative transposase</fullName>
    </recommendedName>
</protein>
<evidence type="ECO:0000313" key="1">
    <source>
        <dbReference type="EMBL" id="PRD47725.1"/>
    </source>
</evidence>
<dbReference type="EMBL" id="PVBQ01000005">
    <property type="protein sequence ID" value="PRD47725.1"/>
    <property type="molecule type" value="Genomic_DNA"/>
</dbReference>
<dbReference type="OrthoDB" id="9803508at2"/>
<accession>A0A2S9J4N0</accession>
<dbReference type="RefSeq" id="WP_105716353.1">
    <property type="nucleotide sequence ID" value="NZ_PVBQ01000005.1"/>
</dbReference>
<comment type="caution">
    <text evidence="1">The sequence shown here is derived from an EMBL/GenBank/DDBJ whole genome shotgun (WGS) entry which is preliminary data.</text>
</comment>
<evidence type="ECO:0000313" key="2">
    <source>
        <dbReference type="Proteomes" id="UP000239711"/>
    </source>
</evidence>
<reference evidence="1 2" key="1">
    <citation type="submission" date="2018-02" db="EMBL/GenBank/DDBJ databases">
        <title>The draft genome of Sphingobacterium sp. 5JN-11.</title>
        <authorList>
            <person name="Liu L."/>
            <person name="Li L."/>
            <person name="Liang L."/>
            <person name="Zhang X."/>
            <person name="Wang T."/>
        </authorList>
    </citation>
    <scope>NUCLEOTIDE SEQUENCE [LARGE SCALE GENOMIC DNA]</scope>
    <source>
        <strain evidence="1 2">5JN-11</strain>
    </source>
</reference>
<dbReference type="AlphaFoldDB" id="A0A2S9J4N0"/>
<dbReference type="Pfam" id="PF12784">
    <property type="entry name" value="PDDEXK_2"/>
    <property type="match status" value="1"/>
</dbReference>
<dbReference type="PANTHER" id="PTHR41317:SF1">
    <property type="entry name" value="PD-(D_E)XK NUCLEASE FAMILY TRANSPOSASE"/>
    <property type="match status" value="1"/>
</dbReference>
<evidence type="ECO:0008006" key="3">
    <source>
        <dbReference type="Google" id="ProtNLM"/>
    </source>
</evidence>